<proteinExistence type="predicted"/>
<evidence type="ECO:0000313" key="4">
    <source>
        <dbReference type="Proteomes" id="UP000663889"/>
    </source>
</evidence>
<dbReference type="InterPro" id="IPR043502">
    <property type="entry name" value="DNA/RNA_pol_sf"/>
</dbReference>
<dbReference type="InterPro" id="IPR000477">
    <property type="entry name" value="RT_dom"/>
</dbReference>
<sequence>MENKKKINRNIDTTNVLNKSNIQLTEYQLQVLSKGLKFAQTPNTINVVDIIANVESSLCTVPTIPKITKQLAISEITTFVKQWKKPKMKENNISKEEQIALKELKNNNKIIITQADKGGKVVVMDRVEYIRKIEEKLNDTSTYEEVKDPTNMIKSKITELTNRLYKNNKISLNLKHEFSSIDNLPSIRGQPKLHKADHPMRLITCTKNTILSPLSKHAFTFIKELRNTIKNTICNTSQFINNIYKVKLEKDDNMISLDVQDLFTNIPVTRAIDIAINKIGNSEKFCMSNLTITDLKQILLISLNNSYCEFNGKFYKQKHGLPMGNTLSPLLADLYMNYYMDKYMEKVNKPSKIWRYVDDILIISKMDENEIESYVKDLNKIRSKIKFTHEYEKNGEINFLDTTLSKTQDGNIEMKWYRKDSAADRLLNYNSYHDKSVKINIIKNMTSRIIETSKNPIQQEKDLKILKQILTKSDYPEHIIEKYIMNTVRCGNKKINEKQTKNEKTTNYTMTLPFIPGIGILKRRLEKFNIKVFFSYPNKIQTTCTNIIKPKSKSTIYQITCSCGSIYNGETKVGLKKRISQHNTIIKMNKETTSSEMLQHQMSNNNQCTFDLTKAFNIDQEIGWKKRRIKETIYSTINNSINRHDDINDMWFPLLHETASKIKHIIEKKRKTTLNKVEQQDGDSGTEEKEK</sequence>
<dbReference type="SUPFAM" id="SSF56672">
    <property type="entry name" value="DNA/RNA polymerases"/>
    <property type="match status" value="1"/>
</dbReference>
<dbReference type="Pfam" id="PF00078">
    <property type="entry name" value="RVT_1"/>
    <property type="match status" value="1"/>
</dbReference>
<evidence type="ECO:0000313" key="3">
    <source>
        <dbReference type="EMBL" id="CAF1252728.1"/>
    </source>
</evidence>
<feature type="domain" description="Reverse transcriptase" evidence="2">
    <location>
        <begin position="184"/>
        <end position="421"/>
    </location>
</feature>
<comment type="caution">
    <text evidence="3">The sequence shown here is derived from an EMBL/GenBank/DDBJ whole genome shotgun (WGS) entry which is preliminary data.</text>
</comment>
<gene>
    <name evidence="3" type="ORF">SEV965_LOCUS23820</name>
</gene>
<reference evidence="3" key="1">
    <citation type="submission" date="2021-02" db="EMBL/GenBank/DDBJ databases">
        <authorList>
            <person name="Nowell W R."/>
        </authorList>
    </citation>
    <scope>NUCLEOTIDE SEQUENCE</scope>
</reference>
<dbReference type="Gene3D" id="3.30.70.270">
    <property type="match status" value="1"/>
</dbReference>
<organism evidence="3 4">
    <name type="scientific">Rotaria sordida</name>
    <dbReference type="NCBI Taxonomy" id="392033"/>
    <lineage>
        <taxon>Eukaryota</taxon>
        <taxon>Metazoa</taxon>
        <taxon>Spiralia</taxon>
        <taxon>Gnathifera</taxon>
        <taxon>Rotifera</taxon>
        <taxon>Eurotatoria</taxon>
        <taxon>Bdelloidea</taxon>
        <taxon>Philodinida</taxon>
        <taxon>Philodinidae</taxon>
        <taxon>Rotaria</taxon>
    </lineage>
</organism>
<evidence type="ECO:0000256" key="1">
    <source>
        <dbReference type="SAM" id="MobiDB-lite"/>
    </source>
</evidence>
<dbReference type="InterPro" id="IPR043128">
    <property type="entry name" value="Rev_trsase/Diguanyl_cyclase"/>
</dbReference>
<dbReference type="PANTHER" id="PTHR21301">
    <property type="entry name" value="REVERSE TRANSCRIPTASE"/>
    <property type="match status" value="1"/>
</dbReference>
<dbReference type="PROSITE" id="PS50878">
    <property type="entry name" value="RT_POL"/>
    <property type="match status" value="1"/>
</dbReference>
<dbReference type="AlphaFoldDB" id="A0A815A6K2"/>
<name>A0A815A6K2_9BILA</name>
<protein>
    <recommendedName>
        <fullName evidence="2">Reverse transcriptase domain-containing protein</fullName>
    </recommendedName>
</protein>
<evidence type="ECO:0000259" key="2">
    <source>
        <dbReference type="PROSITE" id="PS50878"/>
    </source>
</evidence>
<dbReference type="Proteomes" id="UP000663889">
    <property type="component" value="Unassembled WGS sequence"/>
</dbReference>
<dbReference type="Pfam" id="PF26215">
    <property type="entry name" value="HTH_animal"/>
    <property type="match status" value="1"/>
</dbReference>
<feature type="region of interest" description="Disordered" evidence="1">
    <location>
        <begin position="671"/>
        <end position="691"/>
    </location>
</feature>
<dbReference type="InterPro" id="IPR058912">
    <property type="entry name" value="HTH_animal"/>
</dbReference>
<dbReference type="CDD" id="cd01646">
    <property type="entry name" value="RT_Bac_retron_I"/>
    <property type="match status" value="1"/>
</dbReference>
<dbReference type="PANTHER" id="PTHR21301:SF10">
    <property type="entry name" value="REVERSE TRANSCRIPTASE DOMAIN-CONTAINING PROTEIN"/>
    <property type="match status" value="1"/>
</dbReference>
<accession>A0A815A6K2</accession>
<dbReference type="EMBL" id="CAJNOU010001792">
    <property type="protein sequence ID" value="CAF1252728.1"/>
    <property type="molecule type" value="Genomic_DNA"/>
</dbReference>